<dbReference type="NCBIfam" id="TIGR00447">
    <property type="entry name" value="pth"/>
    <property type="match status" value="1"/>
</dbReference>
<comment type="catalytic activity">
    <reaction evidence="7">
        <text>an N-acyl-L-alpha-aminoacyl-tRNA + H2O = an N-acyl-L-amino acid + a tRNA + H(+)</text>
        <dbReference type="Rhea" id="RHEA:54448"/>
        <dbReference type="Rhea" id="RHEA-COMP:10123"/>
        <dbReference type="Rhea" id="RHEA-COMP:13883"/>
        <dbReference type="ChEBI" id="CHEBI:15377"/>
        <dbReference type="ChEBI" id="CHEBI:15378"/>
        <dbReference type="ChEBI" id="CHEBI:59874"/>
        <dbReference type="ChEBI" id="CHEBI:78442"/>
        <dbReference type="ChEBI" id="CHEBI:138191"/>
        <dbReference type="EC" id="3.1.1.29"/>
    </reaction>
</comment>
<gene>
    <name evidence="9" type="ORF">COX22_02075</name>
</gene>
<proteinExistence type="inferred from homology"/>
<comment type="similarity">
    <text evidence="5 8">Belongs to the PTH family.</text>
</comment>
<dbReference type="CDD" id="cd00462">
    <property type="entry name" value="PTH"/>
    <property type="match status" value="1"/>
</dbReference>
<evidence type="ECO:0000256" key="1">
    <source>
        <dbReference type="ARBA" id="ARBA00013260"/>
    </source>
</evidence>
<dbReference type="EMBL" id="PCSD01000043">
    <property type="protein sequence ID" value="PIP33874.1"/>
    <property type="molecule type" value="Genomic_DNA"/>
</dbReference>
<dbReference type="SUPFAM" id="SSF53178">
    <property type="entry name" value="Peptidyl-tRNA hydrolase-like"/>
    <property type="match status" value="1"/>
</dbReference>
<name>A0A2G9ZL49_9BACT</name>
<protein>
    <recommendedName>
        <fullName evidence="6 7">Peptidyl-tRNA hydrolase</fullName>
        <ecNumber evidence="1 7">3.1.1.29</ecNumber>
    </recommendedName>
</protein>
<dbReference type="InterPro" id="IPR036416">
    <property type="entry name" value="Pept_tRNA_hydro_sf"/>
</dbReference>
<evidence type="ECO:0000313" key="9">
    <source>
        <dbReference type="EMBL" id="PIP33874.1"/>
    </source>
</evidence>
<evidence type="ECO:0000313" key="10">
    <source>
        <dbReference type="Proteomes" id="UP000230729"/>
    </source>
</evidence>
<accession>A0A2G9ZL49</accession>
<dbReference type="Pfam" id="PF01195">
    <property type="entry name" value="Pept_tRNA_hydro"/>
    <property type="match status" value="1"/>
</dbReference>
<evidence type="ECO:0000256" key="4">
    <source>
        <dbReference type="ARBA" id="ARBA00022884"/>
    </source>
</evidence>
<keyword evidence="4" id="KW-0694">RNA-binding</keyword>
<dbReference type="GO" id="GO:0000049">
    <property type="term" value="F:tRNA binding"/>
    <property type="evidence" value="ECO:0007669"/>
    <property type="project" value="UniProtKB-KW"/>
</dbReference>
<dbReference type="EC" id="3.1.1.29" evidence="1 7"/>
<dbReference type="GO" id="GO:0004045">
    <property type="term" value="F:peptidyl-tRNA hydrolase activity"/>
    <property type="evidence" value="ECO:0007669"/>
    <property type="project" value="UniProtKB-EC"/>
</dbReference>
<evidence type="ECO:0000256" key="7">
    <source>
        <dbReference type="RuleBase" id="RU000673"/>
    </source>
</evidence>
<reference evidence="9 10" key="1">
    <citation type="submission" date="2017-09" db="EMBL/GenBank/DDBJ databases">
        <title>Depth-based differentiation of microbial function through sediment-hosted aquifers and enrichment of novel symbionts in the deep terrestrial subsurface.</title>
        <authorList>
            <person name="Probst A.J."/>
            <person name="Ladd B."/>
            <person name="Jarett J.K."/>
            <person name="Geller-Mcgrath D.E."/>
            <person name="Sieber C.M."/>
            <person name="Emerson J.B."/>
            <person name="Anantharaman K."/>
            <person name="Thomas B.C."/>
            <person name="Malmstrom R."/>
            <person name="Stieglmeier M."/>
            <person name="Klingl A."/>
            <person name="Woyke T."/>
            <person name="Ryan C.M."/>
            <person name="Banfield J.F."/>
        </authorList>
    </citation>
    <scope>NUCLEOTIDE SEQUENCE [LARGE SCALE GENOMIC DNA]</scope>
    <source>
        <strain evidence="9">CG23_combo_of_CG06-09_8_20_14_all_49_15</strain>
    </source>
</reference>
<evidence type="ECO:0000256" key="3">
    <source>
        <dbReference type="ARBA" id="ARBA00022801"/>
    </source>
</evidence>
<organism evidence="9 10">
    <name type="scientific">Candidatus Falkowbacteria bacterium CG23_combo_of_CG06-09_8_20_14_all_49_15</name>
    <dbReference type="NCBI Taxonomy" id="1974572"/>
    <lineage>
        <taxon>Bacteria</taxon>
        <taxon>Candidatus Falkowiibacteriota</taxon>
    </lineage>
</organism>
<keyword evidence="2" id="KW-0820">tRNA-binding</keyword>
<dbReference type="Proteomes" id="UP000230729">
    <property type="component" value="Unassembled WGS sequence"/>
</dbReference>
<dbReference type="PANTHER" id="PTHR17224">
    <property type="entry name" value="PEPTIDYL-TRNA HYDROLASE"/>
    <property type="match status" value="1"/>
</dbReference>
<dbReference type="InterPro" id="IPR001328">
    <property type="entry name" value="Pept_tRNA_hydro"/>
</dbReference>
<dbReference type="PANTHER" id="PTHR17224:SF1">
    <property type="entry name" value="PEPTIDYL-TRNA HYDROLASE"/>
    <property type="match status" value="1"/>
</dbReference>
<dbReference type="AlphaFoldDB" id="A0A2G9ZL49"/>
<evidence type="ECO:0000256" key="8">
    <source>
        <dbReference type="RuleBase" id="RU004320"/>
    </source>
</evidence>
<evidence type="ECO:0000256" key="6">
    <source>
        <dbReference type="ARBA" id="ARBA00050038"/>
    </source>
</evidence>
<evidence type="ECO:0000256" key="2">
    <source>
        <dbReference type="ARBA" id="ARBA00022555"/>
    </source>
</evidence>
<dbReference type="Gene3D" id="3.40.50.1470">
    <property type="entry name" value="Peptidyl-tRNA hydrolase"/>
    <property type="match status" value="1"/>
</dbReference>
<evidence type="ECO:0000256" key="5">
    <source>
        <dbReference type="ARBA" id="ARBA00038063"/>
    </source>
</evidence>
<keyword evidence="3 7" id="KW-0378">Hydrolase</keyword>
<comment type="caution">
    <text evidence="9">The sequence shown here is derived from an EMBL/GenBank/DDBJ whole genome shotgun (WGS) entry which is preliminary data.</text>
</comment>
<sequence>MRLIVGLGNPGRKYEKTRHNAGFLALDRLAREKKLSWRLENKANGLSVRLGDDILFKPQTFMNESGRAVLDYLTYYHCPFWPALKTSADFDLTRKLIVIHDDLDIALGECRISADSRSAGHKGVQSIIDFLGTKRFTRFRLGLKNDHQPPSAAEKYVLEKFSAEELVLLDQAIAMALEKIQN</sequence>
<dbReference type="PROSITE" id="PS01195">
    <property type="entry name" value="PEPT_TRNA_HYDROL_1"/>
    <property type="match status" value="1"/>
</dbReference>
<dbReference type="InterPro" id="IPR018171">
    <property type="entry name" value="Pept_tRNA_hydro_CS"/>
</dbReference>